<evidence type="ECO:0000313" key="1">
    <source>
        <dbReference type="EMBL" id="CCI03244.1"/>
    </source>
</evidence>
<dbReference type="EMBL" id="CAIJ01000372">
    <property type="protein sequence ID" value="CCI03244.1"/>
    <property type="molecule type" value="Genomic_DNA"/>
</dbReference>
<evidence type="ECO:0000313" key="2">
    <source>
        <dbReference type="Proteomes" id="UP000003480"/>
    </source>
</evidence>
<proteinExistence type="predicted"/>
<name>I4G5N3_MICAE</name>
<dbReference type="Proteomes" id="UP000003480">
    <property type="component" value="Unassembled WGS sequence"/>
</dbReference>
<protein>
    <submittedName>
        <fullName evidence="1">Uncharacterized protein</fullName>
    </submittedName>
</protein>
<dbReference type="AlphaFoldDB" id="I4G5N3"/>
<reference evidence="1 2" key="1">
    <citation type="submission" date="2012-04" db="EMBL/GenBank/DDBJ databases">
        <authorList>
            <person name="Genoscope - CEA"/>
        </authorList>
    </citation>
    <scope>NUCLEOTIDE SEQUENCE [LARGE SCALE GENOMIC DNA]</scope>
    <source>
        <strain evidence="1 2">9443</strain>
    </source>
</reference>
<dbReference type="HOGENOM" id="CLU_3137667_0_0_3"/>
<organism evidence="1 2">
    <name type="scientific">Microcystis aeruginosa PCC 9443</name>
    <dbReference type="NCBI Taxonomy" id="1160281"/>
    <lineage>
        <taxon>Bacteria</taxon>
        <taxon>Bacillati</taxon>
        <taxon>Cyanobacteriota</taxon>
        <taxon>Cyanophyceae</taxon>
        <taxon>Oscillatoriophycideae</taxon>
        <taxon>Chroococcales</taxon>
        <taxon>Microcystaceae</taxon>
        <taxon>Microcystis</taxon>
    </lineage>
</organism>
<comment type="caution">
    <text evidence="1">The sequence shown here is derived from an EMBL/GenBank/DDBJ whole genome shotgun (WGS) entry which is preliminary data.</text>
</comment>
<gene>
    <name evidence="1" type="ORF">MICAC_4330001</name>
</gene>
<sequence length="49" mass="5739">MTTAFISKIIIVYRPQTTYFKLTYTAEIVKILVVLRSFILVGVKPRHLR</sequence>
<accession>I4G5N3</accession>